<name>C1E167_MICCC</name>
<dbReference type="PANTHER" id="PTHR21240">
    <property type="entry name" value="2-AMINO-3-CARBOXYLMUCONATE-6-SEMIALDEHYDE DECARBOXYLASE"/>
    <property type="match status" value="1"/>
</dbReference>
<dbReference type="SUPFAM" id="SSF51556">
    <property type="entry name" value="Metallo-dependent hydrolases"/>
    <property type="match status" value="1"/>
</dbReference>
<dbReference type="GO" id="GO:0016787">
    <property type="term" value="F:hydrolase activity"/>
    <property type="evidence" value="ECO:0007669"/>
    <property type="project" value="InterPro"/>
</dbReference>
<dbReference type="Proteomes" id="UP000002009">
    <property type="component" value="Chromosome 3"/>
</dbReference>
<keyword evidence="2" id="KW-0210">Decarboxylase</keyword>
<dbReference type="Pfam" id="PF04909">
    <property type="entry name" value="Amidohydro_2"/>
    <property type="match status" value="1"/>
</dbReference>
<evidence type="ECO:0000256" key="1">
    <source>
        <dbReference type="ARBA" id="ARBA00023239"/>
    </source>
</evidence>
<dbReference type="InParanoid" id="C1E167"/>
<proteinExistence type="inferred from homology"/>
<organism evidence="4 5">
    <name type="scientific">Micromonas commoda (strain RCC299 / NOUM17 / CCMP2709)</name>
    <name type="common">Picoplanktonic green alga</name>
    <dbReference type="NCBI Taxonomy" id="296587"/>
    <lineage>
        <taxon>Eukaryota</taxon>
        <taxon>Viridiplantae</taxon>
        <taxon>Chlorophyta</taxon>
        <taxon>Mamiellophyceae</taxon>
        <taxon>Mamiellales</taxon>
        <taxon>Mamiellaceae</taxon>
        <taxon>Micromonas</taxon>
    </lineage>
</organism>
<dbReference type="OrthoDB" id="2135488at2759"/>
<evidence type="ECO:0000256" key="2">
    <source>
        <dbReference type="RuleBase" id="RU366045"/>
    </source>
</evidence>
<dbReference type="FunCoup" id="C1E167">
    <property type="interactions" value="328"/>
</dbReference>
<dbReference type="STRING" id="296587.C1E167"/>
<reference evidence="4 5" key="1">
    <citation type="journal article" date="2009" name="Science">
        <title>Green evolution and dynamic adaptations revealed by genomes of the marine picoeukaryotes Micromonas.</title>
        <authorList>
            <person name="Worden A.Z."/>
            <person name="Lee J.H."/>
            <person name="Mock T."/>
            <person name="Rouze P."/>
            <person name="Simmons M.P."/>
            <person name="Aerts A.L."/>
            <person name="Allen A.E."/>
            <person name="Cuvelier M.L."/>
            <person name="Derelle E."/>
            <person name="Everett M.V."/>
            <person name="Foulon E."/>
            <person name="Grimwood J."/>
            <person name="Gundlach H."/>
            <person name="Henrissat B."/>
            <person name="Napoli C."/>
            <person name="McDonald S.M."/>
            <person name="Parker M.S."/>
            <person name="Rombauts S."/>
            <person name="Salamov A."/>
            <person name="Von Dassow P."/>
            <person name="Badger J.H."/>
            <person name="Coutinho P.M."/>
            <person name="Demir E."/>
            <person name="Dubchak I."/>
            <person name="Gentemann C."/>
            <person name="Eikrem W."/>
            <person name="Gready J.E."/>
            <person name="John U."/>
            <person name="Lanier W."/>
            <person name="Lindquist E.A."/>
            <person name="Lucas S."/>
            <person name="Mayer K.F."/>
            <person name="Moreau H."/>
            <person name="Not F."/>
            <person name="Otillar R."/>
            <person name="Panaud O."/>
            <person name="Pangilinan J."/>
            <person name="Paulsen I."/>
            <person name="Piegu B."/>
            <person name="Poliakov A."/>
            <person name="Robbens S."/>
            <person name="Schmutz J."/>
            <person name="Toulza E."/>
            <person name="Wyss T."/>
            <person name="Zelensky A."/>
            <person name="Zhou K."/>
            <person name="Armbrust E.V."/>
            <person name="Bhattacharya D."/>
            <person name="Goodenough U.W."/>
            <person name="Van de Peer Y."/>
            <person name="Grigoriev I.V."/>
        </authorList>
    </citation>
    <scope>NUCLEOTIDE SEQUENCE [LARGE SCALE GENOMIC DNA]</scope>
    <source>
        <strain evidence="5">RCC299 / NOUM17</strain>
    </source>
</reference>
<dbReference type="KEGG" id="mis:MICPUN_107885"/>
<evidence type="ECO:0000313" key="4">
    <source>
        <dbReference type="EMBL" id="ACO61685.1"/>
    </source>
</evidence>
<dbReference type="RefSeq" id="XP_002500427.1">
    <property type="nucleotide sequence ID" value="XM_002500381.1"/>
</dbReference>
<evidence type="ECO:0000259" key="3">
    <source>
        <dbReference type="Pfam" id="PF04909"/>
    </source>
</evidence>
<accession>C1E167</accession>
<dbReference type="EMBL" id="CP001324">
    <property type="protein sequence ID" value="ACO61685.1"/>
    <property type="molecule type" value="Genomic_DNA"/>
</dbReference>
<feature type="domain" description="Amidohydrolase-related" evidence="3">
    <location>
        <begin position="15"/>
        <end position="294"/>
    </location>
</feature>
<protein>
    <recommendedName>
        <fullName evidence="3">Amidohydrolase-related domain-containing protein</fullName>
    </recommendedName>
</protein>
<keyword evidence="5" id="KW-1185">Reference proteome</keyword>
<gene>
    <name evidence="4" type="ORF">MICPUN_107885</name>
</gene>
<dbReference type="OMA" id="AECGYKE"/>
<dbReference type="Gene3D" id="3.20.20.140">
    <property type="entry name" value="Metal-dependent hydrolases"/>
    <property type="match status" value="1"/>
</dbReference>
<dbReference type="PANTHER" id="PTHR21240:SF19">
    <property type="entry name" value="CATALYTIC_ HYDROLASE"/>
    <property type="match status" value="1"/>
</dbReference>
<dbReference type="InterPro" id="IPR006680">
    <property type="entry name" value="Amidohydro-rel"/>
</dbReference>
<dbReference type="GO" id="GO:0016831">
    <property type="term" value="F:carboxy-lyase activity"/>
    <property type="evidence" value="ECO:0007669"/>
    <property type="project" value="UniProtKB-KW"/>
</dbReference>
<evidence type="ECO:0000313" key="5">
    <source>
        <dbReference type="Proteomes" id="UP000002009"/>
    </source>
</evidence>
<keyword evidence="1 2" id="KW-0456">Lyase</keyword>
<sequence length="299" mass="32464">MAMASSGEAARPSVIDAHLHVWPSPSAYTYAEGKAPPDSLAEVSSAESLLEQFAKAGVDGALVVQPINLKFDHSYVSSVIDKYPGKFVGCCLADPTEHGGGVDELRRLLDGGYRAVRFNPGLWPSGTKMTDRVGREMFALCGERNAPVGFMCFHGLDLSIEEIETLCTDYPETPVLMDHFGFCKGVRDPNWQKLLGLARFPQVSVKASAQFRVTPEGANGASWPYVSTGEQLRELIDTFGAERVVWGSDFPFVLEQCGYSGETPAAGIIRECGARLSDEEMAAVMGGNLRRMFPGAWSR</sequence>
<dbReference type="AlphaFoldDB" id="C1E167"/>
<dbReference type="GeneID" id="8242049"/>
<comment type="similarity">
    <text evidence="2">Belongs to the metallo-dependent hydrolases superfamily.</text>
</comment>
<dbReference type="InterPro" id="IPR032465">
    <property type="entry name" value="ACMSD"/>
</dbReference>
<dbReference type="InterPro" id="IPR032466">
    <property type="entry name" value="Metal_Hydrolase"/>
</dbReference>
<dbReference type="eggNOG" id="ENOG502QUU3">
    <property type="taxonomic scope" value="Eukaryota"/>
</dbReference>